<dbReference type="RefSeq" id="WP_091514663.1">
    <property type="nucleotide sequence ID" value="NZ_FNFH01000005.1"/>
</dbReference>
<evidence type="ECO:0000256" key="1">
    <source>
        <dbReference type="SAM" id="Phobius"/>
    </source>
</evidence>
<evidence type="ECO:0000313" key="2">
    <source>
        <dbReference type="EMBL" id="SDK52076.1"/>
    </source>
</evidence>
<keyword evidence="3" id="KW-1185">Reference proteome</keyword>
<sequence length="150" mass="15768">MASTPEILNASASAIQLALAPAFLLTGIAGMLAVMTGRLARIIDRGRALAEGEIDPSMIKPGSIDDELRALDRRRHYSSVAITASTIAALLLCLVIAMLFLGVMIDAPLGSVVGALFAAAMLALIAGLAFFLREVHLAMQSIRIPDLKLD</sequence>
<dbReference type="STRING" id="658219.SAMN05216212_2541"/>
<dbReference type="Proteomes" id="UP000199305">
    <property type="component" value="Unassembled WGS sequence"/>
</dbReference>
<organism evidence="2 3">
    <name type="scientific">Microbulbifer yueqingensis</name>
    <dbReference type="NCBI Taxonomy" id="658219"/>
    <lineage>
        <taxon>Bacteria</taxon>
        <taxon>Pseudomonadati</taxon>
        <taxon>Pseudomonadota</taxon>
        <taxon>Gammaproteobacteria</taxon>
        <taxon>Cellvibrionales</taxon>
        <taxon>Microbulbiferaceae</taxon>
        <taxon>Microbulbifer</taxon>
    </lineage>
</organism>
<reference evidence="3" key="1">
    <citation type="submission" date="2016-10" db="EMBL/GenBank/DDBJ databases">
        <authorList>
            <person name="Varghese N."/>
            <person name="Submissions S."/>
        </authorList>
    </citation>
    <scope>NUCLEOTIDE SEQUENCE [LARGE SCALE GENOMIC DNA]</scope>
    <source>
        <strain evidence="3">CGMCC 1.10658</strain>
    </source>
</reference>
<keyword evidence="1" id="KW-1133">Transmembrane helix</keyword>
<proteinExistence type="predicted"/>
<dbReference type="Pfam" id="PF11026">
    <property type="entry name" value="DUF2721"/>
    <property type="match status" value="1"/>
</dbReference>
<dbReference type="OrthoDB" id="5465259at2"/>
<feature type="transmembrane region" description="Helical" evidence="1">
    <location>
        <begin position="12"/>
        <end position="35"/>
    </location>
</feature>
<feature type="transmembrane region" description="Helical" evidence="1">
    <location>
        <begin position="111"/>
        <end position="132"/>
    </location>
</feature>
<evidence type="ECO:0008006" key="4">
    <source>
        <dbReference type="Google" id="ProtNLM"/>
    </source>
</evidence>
<feature type="transmembrane region" description="Helical" evidence="1">
    <location>
        <begin position="79"/>
        <end position="105"/>
    </location>
</feature>
<name>A0A1G9CKF9_9GAMM</name>
<dbReference type="AlphaFoldDB" id="A0A1G9CKF9"/>
<gene>
    <name evidence="2" type="ORF">SAMN05216212_2541</name>
</gene>
<dbReference type="InterPro" id="IPR021279">
    <property type="entry name" value="DUF2721"/>
</dbReference>
<dbReference type="EMBL" id="FNFH01000005">
    <property type="protein sequence ID" value="SDK52076.1"/>
    <property type="molecule type" value="Genomic_DNA"/>
</dbReference>
<keyword evidence="1" id="KW-0472">Membrane</keyword>
<protein>
    <recommendedName>
        <fullName evidence="4">DUF2721 domain-containing protein</fullName>
    </recommendedName>
</protein>
<keyword evidence="1" id="KW-0812">Transmembrane</keyword>
<evidence type="ECO:0000313" key="3">
    <source>
        <dbReference type="Proteomes" id="UP000199305"/>
    </source>
</evidence>
<accession>A0A1G9CKF9</accession>